<dbReference type="Proteomes" id="UP000729402">
    <property type="component" value="Unassembled WGS sequence"/>
</dbReference>
<dbReference type="AlphaFoldDB" id="A0A8J5VED7"/>
<gene>
    <name evidence="2" type="ORF">GUJ93_ZPchr0119g33235</name>
</gene>
<comment type="caution">
    <text evidence="2">The sequence shown here is derived from an EMBL/GenBank/DDBJ whole genome shotgun (WGS) entry which is preliminary data.</text>
</comment>
<accession>A0A8J5VED7</accession>
<name>A0A8J5VED7_ZIZPA</name>
<dbReference type="EMBL" id="JAAALK010001098">
    <property type="protein sequence ID" value="KAG8043204.1"/>
    <property type="molecule type" value="Genomic_DNA"/>
</dbReference>
<evidence type="ECO:0000313" key="3">
    <source>
        <dbReference type="Proteomes" id="UP000729402"/>
    </source>
</evidence>
<proteinExistence type="predicted"/>
<feature type="compositionally biased region" description="Acidic residues" evidence="1">
    <location>
        <begin position="75"/>
        <end position="94"/>
    </location>
</feature>
<reference evidence="2" key="1">
    <citation type="journal article" date="2021" name="bioRxiv">
        <title>Whole Genome Assembly and Annotation of Northern Wild Rice, Zizania palustris L., Supports a Whole Genome Duplication in the Zizania Genus.</title>
        <authorList>
            <person name="Haas M."/>
            <person name="Kono T."/>
            <person name="Macchietto M."/>
            <person name="Millas R."/>
            <person name="McGilp L."/>
            <person name="Shao M."/>
            <person name="Duquette J."/>
            <person name="Hirsch C.N."/>
            <person name="Kimball J."/>
        </authorList>
    </citation>
    <scope>NUCLEOTIDE SEQUENCE</scope>
    <source>
        <tissue evidence="2">Fresh leaf tissue</tissue>
    </source>
</reference>
<reference evidence="2" key="2">
    <citation type="submission" date="2021-02" db="EMBL/GenBank/DDBJ databases">
        <authorList>
            <person name="Kimball J.A."/>
            <person name="Haas M.W."/>
            <person name="Macchietto M."/>
            <person name="Kono T."/>
            <person name="Duquette J."/>
            <person name="Shao M."/>
        </authorList>
    </citation>
    <scope>NUCLEOTIDE SEQUENCE</scope>
    <source>
        <tissue evidence="2">Fresh leaf tissue</tissue>
    </source>
</reference>
<evidence type="ECO:0000313" key="2">
    <source>
        <dbReference type="EMBL" id="KAG8043204.1"/>
    </source>
</evidence>
<organism evidence="2 3">
    <name type="scientific">Zizania palustris</name>
    <name type="common">Northern wild rice</name>
    <dbReference type="NCBI Taxonomy" id="103762"/>
    <lineage>
        <taxon>Eukaryota</taxon>
        <taxon>Viridiplantae</taxon>
        <taxon>Streptophyta</taxon>
        <taxon>Embryophyta</taxon>
        <taxon>Tracheophyta</taxon>
        <taxon>Spermatophyta</taxon>
        <taxon>Magnoliopsida</taxon>
        <taxon>Liliopsida</taxon>
        <taxon>Poales</taxon>
        <taxon>Poaceae</taxon>
        <taxon>BOP clade</taxon>
        <taxon>Oryzoideae</taxon>
        <taxon>Oryzeae</taxon>
        <taxon>Zizaniinae</taxon>
        <taxon>Zizania</taxon>
    </lineage>
</organism>
<sequence>FLKPPDLRLLVPAFSGQPSRIQMDTVMPAGDVLANLLTAVATEGPLCDMPDFKMDGERMMTLLLRMPVMKKVVIDGDEDGDFGEGEEDASEGEGYDNPKGTDNNKRQRG</sequence>
<protein>
    <submittedName>
        <fullName evidence="2">Uncharacterized protein</fullName>
    </submittedName>
</protein>
<keyword evidence="3" id="KW-1185">Reference proteome</keyword>
<feature type="region of interest" description="Disordered" evidence="1">
    <location>
        <begin position="75"/>
        <end position="109"/>
    </location>
</feature>
<feature type="non-terminal residue" evidence="2">
    <location>
        <position position="109"/>
    </location>
</feature>
<evidence type="ECO:0000256" key="1">
    <source>
        <dbReference type="SAM" id="MobiDB-lite"/>
    </source>
</evidence>